<reference evidence="2" key="1">
    <citation type="submission" date="2021-03" db="EMBL/GenBank/DDBJ databases">
        <authorList>
            <person name="Tran Van P."/>
        </authorList>
    </citation>
    <scope>NUCLEOTIDE SEQUENCE</scope>
</reference>
<evidence type="ECO:0000256" key="1">
    <source>
        <dbReference type="SAM" id="Phobius"/>
    </source>
</evidence>
<keyword evidence="1" id="KW-0472">Membrane</keyword>
<dbReference type="Proteomes" id="UP001153148">
    <property type="component" value="Unassembled WGS sequence"/>
</dbReference>
<proteinExistence type="predicted"/>
<evidence type="ECO:0000313" key="3">
    <source>
        <dbReference type="Proteomes" id="UP001153148"/>
    </source>
</evidence>
<dbReference type="EMBL" id="CAJPIN010000926">
    <property type="protein sequence ID" value="CAG2054033.1"/>
    <property type="molecule type" value="Genomic_DNA"/>
</dbReference>
<name>A0ABN7NDS6_TIMPD</name>
<gene>
    <name evidence="2" type="ORF">TPAB3V08_LOCUS1072</name>
</gene>
<sequence length="349" mass="39689">MKHQIWSQHTLRSLTTKSQAVCSALLDVIAVETSAARWDNMSCRVNVSLRVKGYARLRLCMGLEPGTLVLAQHCSNTEISRNRPSFRVIHHSVFEADSTHFRWRIDGCTGSPDNPGDLRSRDRWENRQRRVPGDYLYCCIVNMMVKLLLLAVFLLSTVSARDSANNKPDPSSHRHAVPIKEHKPFKSWVRPAWDKQNSPTNAFPWNNTAVPSWGPTNGTTPPPWNVTNLPPWGNWTNSTEIPPWNVTNLPPWGNWTNSTDLPSWNVTNLPPWGNWTNSTDLPSWNVTDLPPWGNWTNSTTDLPPWNNSTNDNHLKYGLKLARNVAQSLYEYLAYMVEESNTLVNSSRIA</sequence>
<keyword evidence="3" id="KW-1185">Reference proteome</keyword>
<comment type="caution">
    <text evidence="2">The sequence shown here is derived from an EMBL/GenBank/DDBJ whole genome shotgun (WGS) entry which is preliminary data.</text>
</comment>
<keyword evidence="1" id="KW-1133">Transmembrane helix</keyword>
<evidence type="ECO:0000313" key="2">
    <source>
        <dbReference type="EMBL" id="CAG2054033.1"/>
    </source>
</evidence>
<accession>A0ABN7NDS6</accession>
<protein>
    <submittedName>
        <fullName evidence="2">Uncharacterized protein</fullName>
    </submittedName>
</protein>
<feature type="transmembrane region" description="Helical" evidence="1">
    <location>
        <begin position="135"/>
        <end position="155"/>
    </location>
</feature>
<keyword evidence="1" id="KW-0812">Transmembrane</keyword>
<organism evidence="2 3">
    <name type="scientific">Timema podura</name>
    <name type="common">Walking stick</name>
    <dbReference type="NCBI Taxonomy" id="61482"/>
    <lineage>
        <taxon>Eukaryota</taxon>
        <taxon>Metazoa</taxon>
        <taxon>Ecdysozoa</taxon>
        <taxon>Arthropoda</taxon>
        <taxon>Hexapoda</taxon>
        <taxon>Insecta</taxon>
        <taxon>Pterygota</taxon>
        <taxon>Neoptera</taxon>
        <taxon>Polyneoptera</taxon>
        <taxon>Phasmatodea</taxon>
        <taxon>Timematodea</taxon>
        <taxon>Timematoidea</taxon>
        <taxon>Timematidae</taxon>
        <taxon>Timema</taxon>
    </lineage>
</organism>